<dbReference type="TCDB" id="3.A.1.144.2">
    <property type="family name" value="the atp-binding cassette (abc) superfamily"/>
</dbReference>
<keyword evidence="6" id="KW-1185">Reference proteome</keyword>
<feature type="domain" description="ABC transporter" evidence="4">
    <location>
        <begin position="7"/>
        <end position="238"/>
    </location>
</feature>
<dbReference type="PROSITE" id="PS00211">
    <property type="entry name" value="ABC_TRANSPORTER_1"/>
    <property type="match status" value="1"/>
</dbReference>
<dbReference type="InterPro" id="IPR017871">
    <property type="entry name" value="ABC_transporter-like_CS"/>
</dbReference>
<organism evidence="5 6">
    <name type="scientific">Methanocella arvoryzae (strain DSM 22066 / NBRC 105507 / MRE50)</name>
    <dbReference type="NCBI Taxonomy" id="351160"/>
    <lineage>
        <taxon>Archaea</taxon>
        <taxon>Methanobacteriati</taxon>
        <taxon>Methanobacteriota</taxon>
        <taxon>Stenosarchaea group</taxon>
        <taxon>Methanomicrobia</taxon>
        <taxon>Methanocellales</taxon>
        <taxon>Methanocellaceae</taxon>
        <taxon>Methanocella</taxon>
    </lineage>
</organism>
<name>Q0W8T7_METAR</name>
<evidence type="ECO:0000256" key="3">
    <source>
        <dbReference type="ARBA" id="ARBA00022840"/>
    </source>
</evidence>
<dbReference type="Pfam" id="PF00005">
    <property type="entry name" value="ABC_tran"/>
    <property type="match status" value="1"/>
</dbReference>
<dbReference type="Proteomes" id="UP000000663">
    <property type="component" value="Chromosome"/>
</dbReference>
<evidence type="ECO:0000256" key="1">
    <source>
        <dbReference type="ARBA" id="ARBA00022448"/>
    </source>
</evidence>
<dbReference type="InterPro" id="IPR027417">
    <property type="entry name" value="P-loop_NTPase"/>
</dbReference>
<dbReference type="GO" id="GO:0005524">
    <property type="term" value="F:ATP binding"/>
    <property type="evidence" value="ECO:0007669"/>
    <property type="project" value="UniProtKB-KW"/>
</dbReference>
<dbReference type="PANTHER" id="PTHR42711">
    <property type="entry name" value="ABC TRANSPORTER ATP-BINDING PROTEIN"/>
    <property type="match status" value="1"/>
</dbReference>
<proteinExistence type="predicted"/>
<sequence>MPVIGVIETKDLSRSFGSVTVVDHLNMSIPSGEVFGFLGPNGAGKTTTVRMLACLIKPSGGTATVDGLDVTDEKDAMQVRSRVGLLTETPGLYDTLSAYKNLRFYGRLYDVPEQRLNDRIEYYLKLLGLWEKRDQAVGGYSKGMRQKIAIARCLLHDPKVLFLDEPTSGLDPEASHLVRDFISELKKEGRTIFLCTHNLDEADRLCDRIGIFRGHLLSVDSPSRLKDKLYGRQVVVKLKEVTPTLVNTVKAQNYVGGVEVNGKELLVRVNSPESDNPALVRALVAAGADIQFVSEASRSLEDVYFNIMGVKQ</sequence>
<dbReference type="Gene3D" id="3.40.50.300">
    <property type="entry name" value="P-loop containing nucleotide triphosphate hydrolases"/>
    <property type="match status" value="1"/>
</dbReference>
<keyword evidence="3" id="KW-0067">ATP-binding</keyword>
<keyword evidence="2" id="KW-0547">Nucleotide-binding</keyword>
<dbReference type="AlphaFoldDB" id="Q0W8T7"/>
<evidence type="ECO:0000313" key="6">
    <source>
        <dbReference type="Proteomes" id="UP000000663"/>
    </source>
</evidence>
<accession>Q0W8T7</accession>
<dbReference type="InterPro" id="IPR003439">
    <property type="entry name" value="ABC_transporter-like_ATP-bd"/>
</dbReference>
<dbReference type="KEGG" id="rci:LRC208"/>
<dbReference type="EMBL" id="AM114193">
    <property type="protein sequence ID" value="CAJ35206.1"/>
    <property type="molecule type" value="Genomic_DNA"/>
</dbReference>
<dbReference type="STRING" id="351160.LRC208"/>
<reference evidence="5 6" key="1">
    <citation type="journal article" date="2006" name="Science">
        <title>Genome of rice cluster I archaea -- the key methane producers in the rice rhizosphere.</title>
        <authorList>
            <person name="Erkel C."/>
            <person name="Kube M."/>
            <person name="Reinhardt R."/>
            <person name="Liesack W."/>
        </authorList>
    </citation>
    <scope>NUCLEOTIDE SEQUENCE [LARGE SCALE GENOMIC DNA]</scope>
    <source>
        <strain evidence="6">DSM 22066 / NBRC 105507 / MRE50</strain>
    </source>
</reference>
<dbReference type="PROSITE" id="PS50893">
    <property type="entry name" value="ABC_TRANSPORTER_2"/>
    <property type="match status" value="1"/>
</dbReference>
<dbReference type="PANTHER" id="PTHR42711:SF18">
    <property type="entry name" value="ABC TRANSPORTER, ATP-BINDING PROTEIN"/>
    <property type="match status" value="1"/>
</dbReference>
<dbReference type="SUPFAM" id="SSF52540">
    <property type="entry name" value="P-loop containing nucleoside triphosphate hydrolases"/>
    <property type="match status" value="1"/>
</dbReference>
<dbReference type="InterPro" id="IPR050763">
    <property type="entry name" value="ABC_transporter_ATP-binding"/>
</dbReference>
<keyword evidence="1" id="KW-0813">Transport</keyword>
<evidence type="ECO:0000259" key="4">
    <source>
        <dbReference type="PROSITE" id="PS50893"/>
    </source>
</evidence>
<evidence type="ECO:0000313" key="5">
    <source>
        <dbReference type="EMBL" id="CAJ35206.1"/>
    </source>
</evidence>
<dbReference type="GO" id="GO:0016887">
    <property type="term" value="F:ATP hydrolysis activity"/>
    <property type="evidence" value="ECO:0007669"/>
    <property type="project" value="InterPro"/>
</dbReference>
<evidence type="ECO:0000256" key="2">
    <source>
        <dbReference type="ARBA" id="ARBA00022741"/>
    </source>
</evidence>
<protein>
    <submittedName>
        <fullName evidence="5">ABC-type transport system, ATPase component</fullName>
    </submittedName>
</protein>
<gene>
    <name evidence="5" type="ORF">LRC208</name>
</gene>
<dbReference type="InterPro" id="IPR003593">
    <property type="entry name" value="AAA+_ATPase"/>
</dbReference>
<dbReference type="eggNOG" id="arCOG00194">
    <property type="taxonomic scope" value="Archaea"/>
</dbReference>
<dbReference type="SMART" id="SM00382">
    <property type="entry name" value="AAA"/>
    <property type="match status" value="1"/>
</dbReference>